<reference evidence="2 3" key="2">
    <citation type="journal article" date="2022" name="Arch. Microbiol.">
        <title>Rhodococcus pseudokoreensis sp. nov. isolated from the rhizosphere of young M26 apple rootstocks.</title>
        <authorList>
            <person name="Kampfer P."/>
            <person name="Glaeser S.P."/>
            <person name="Blom J."/>
            <person name="Wolf J."/>
            <person name="Benning S."/>
            <person name="Schloter M."/>
            <person name="Neumann-Schaal M."/>
        </authorList>
    </citation>
    <scope>NUCLEOTIDE SEQUENCE [LARGE SCALE GENOMIC DNA]</scope>
    <source>
        <strain evidence="2 3">R79</strain>
    </source>
</reference>
<keyword evidence="3" id="KW-1185">Reference proteome</keyword>
<sequence length="85" mass="9715">MYWYGSDPGVWGYSLMIIGMVLFWGLLITGIVMLVRYVGREASSPTHLPVLHTAEQLLAERFARGELDETEYRSRLATLREQAPQ</sequence>
<evidence type="ECO:0000256" key="1">
    <source>
        <dbReference type="SAM" id="Phobius"/>
    </source>
</evidence>
<keyword evidence="1" id="KW-0812">Transmembrane</keyword>
<name>A0A974ZRM1_9NOCA</name>
<reference evidence="2 3" key="1">
    <citation type="journal article" date="2021" name="Microbiol. Resour. Announc.">
        <title>Complete Genome Sequences of Two Rhodococcus sp. Strains with Large and Linear Chromosomes, Isolated from Apple Rhizosphere.</title>
        <authorList>
            <person name="Benning S."/>
            <person name="Brugnone N."/>
            <person name="Siani R."/>
            <person name="Kublik S."/>
            <person name="Schloter M."/>
            <person name="Rad V."/>
        </authorList>
    </citation>
    <scope>NUCLEOTIDE SEQUENCE [LARGE SCALE GENOMIC DNA]</scope>
    <source>
        <strain evidence="2 3">R79</strain>
    </source>
</reference>
<dbReference type="RefSeq" id="WP_206004557.1">
    <property type="nucleotide sequence ID" value="NZ_CP070615.1"/>
</dbReference>
<keyword evidence="2" id="KW-0614">Plasmid</keyword>
<protein>
    <recommendedName>
        <fullName evidence="4">SHOCT domain-containing protein</fullName>
    </recommendedName>
</protein>
<accession>A0A974ZRM1</accession>
<geneLocation type="plasmid" evidence="2 3">
    <name>unnamed4</name>
</geneLocation>
<evidence type="ECO:0008006" key="4">
    <source>
        <dbReference type="Google" id="ProtNLM"/>
    </source>
</evidence>
<evidence type="ECO:0000313" key="2">
    <source>
        <dbReference type="EMBL" id="QSE87790.1"/>
    </source>
</evidence>
<keyword evidence="1" id="KW-1133">Transmembrane helix</keyword>
<feature type="transmembrane region" description="Helical" evidence="1">
    <location>
        <begin position="12"/>
        <end position="35"/>
    </location>
</feature>
<dbReference type="Proteomes" id="UP000662986">
    <property type="component" value="Plasmid unnamed4"/>
</dbReference>
<organism evidence="2 3">
    <name type="scientific">Rhodococcus pseudokoreensis</name>
    <dbReference type="NCBI Taxonomy" id="2811421"/>
    <lineage>
        <taxon>Bacteria</taxon>
        <taxon>Bacillati</taxon>
        <taxon>Actinomycetota</taxon>
        <taxon>Actinomycetes</taxon>
        <taxon>Mycobacteriales</taxon>
        <taxon>Nocardiaceae</taxon>
        <taxon>Rhodococcus</taxon>
    </lineage>
</organism>
<dbReference type="EMBL" id="CP070615">
    <property type="protein sequence ID" value="QSE87790.1"/>
    <property type="molecule type" value="Genomic_DNA"/>
</dbReference>
<keyword evidence="1" id="KW-0472">Membrane</keyword>
<gene>
    <name evidence="2" type="ORF">JWS13_03545</name>
</gene>
<evidence type="ECO:0000313" key="3">
    <source>
        <dbReference type="Proteomes" id="UP000662986"/>
    </source>
</evidence>
<proteinExistence type="predicted"/>